<dbReference type="InterPro" id="IPR013216">
    <property type="entry name" value="Methyltransf_11"/>
</dbReference>
<gene>
    <name evidence="2" type="ORF">ACFFNX_07995</name>
</gene>
<evidence type="ECO:0000259" key="1">
    <source>
        <dbReference type="Pfam" id="PF08241"/>
    </source>
</evidence>
<feature type="domain" description="Methyltransferase type 11" evidence="1">
    <location>
        <begin position="80"/>
        <end position="139"/>
    </location>
</feature>
<sequence length="254" mass="27638">MHPRGAAVLSIPAKHPAVGESESLASYWTFYWAVAAAQLSRWLPRRPSRVLDLSGPQTRYADQAAHAGHTVVEVRDAPRGTPQPRRTRTIVAEASSLGFLSPGSFDAVVAEGRMLSRHLVTENVVAEIARVLRPGGRVLLSVDSLVLGMAILAEQNYWAHLSDVPRSEVMLVPWPDGTITRCFGVEQLRDLLTECGLEVEWIRPRTALSPSTVEHVLNASPESLTRLVRAELTAPQADEPVGIHLVASAIKKTG</sequence>
<keyword evidence="2" id="KW-0808">Transferase</keyword>
<keyword evidence="2" id="KW-0489">Methyltransferase</keyword>
<evidence type="ECO:0000313" key="3">
    <source>
        <dbReference type="Proteomes" id="UP001589627"/>
    </source>
</evidence>
<dbReference type="EC" id="2.1.1.-" evidence="2"/>
<dbReference type="RefSeq" id="WP_378197584.1">
    <property type="nucleotide sequence ID" value="NZ_JBHLZP010000039.1"/>
</dbReference>
<dbReference type="InterPro" id="IPR029063">
    <property type="entry name" value="SAM-dependent_MTases_sf"/>
</dbReference>
<name>A0ABV5YDB2_9ACTN</name>
<dbReference type="CDD" id="cd02440">
    <property type="entry name" value="AdoMet_MTases"/>
    <property type="match status" value="1"/>
</dbReference>
<accession>A0ABV5YDB2</accession>
<dbReference type="Gene3D" id="3.40.50.150">
    <property type="entry name" value="Vaccinia Virus protein VP39"/>
    <property type="match status" value="1"/>
</dbReference>
<dbReference type="EMBL" id="JBHLZP010000039">
    <property type="protein sequence ID" value="MFB9832129.1"/>
    <property type="molecule type" value="Genomic_DNA"/>
</dbReference>
<protein>
    <submittedName>
        <fullName evidence="2">Class I SAM-dependent methyltransferase</fullName>
        <ecNumber evidence="2">2.1.1.-</ecNumber>
    </submittedName>
</protein>
<dbReference type="SUPFAM" id="SSF53335">
    <property type="entry name" value="S-adenosyl-L-methionine-dependent methyltransferases"/>
    <property type="match status" value="1"/>
</dbReference>
<organism evidence="2 3">
    <name type="scientific">Actinoallomurus acaciae</name>
    <dbReference type="NCBI Taxonomy" id="502577"/>
    <lineage>
        <taxon>Bacteria</taxon>
        <taxon>Bacillati</taxon>
        <taxon>Actinomycetota</taxon>
        <taxon>Actinomycetes</taxon>
        <taxon>Streptosporangiales</taxon>
        <taxon>Thermomonosporaceae</taxon>
        <taxon>Actinoallomurus</taxon>
    </lineage>
</organism>
<reference evidence="2 3" key="1">
    <citation type="submission" date="2024-09" db="EMBL/GenBank/DDBJ databases">
        <authorList>
            <person name="Sun Q."/>
            <person name="Mori K."/>
        </authorList>
    </citation>
    <scope>NUCLEOTIDE SEQUENCE [LARGE SCALE GENOMIC DNA]</scope>
    <source>
        <strain evidence="2 3">TBRC 0563</strain>
    </source>
</reference>
<evidence type="ECO:0000313" key="2">
    <source>
        <dbReference type="EMBL" id="MFB9832129.1"/>
    </source>
</evidence>
<dbReference type="Proteomes" id="UP001589627">
    <property type="component" value="Unassembled WGS sequence"/>
</dbReference>
<comment type="caution">
    <text evidence="2">The sequence shown here is derived from an EMBL/GenBank/DDBJ whole genome shotgun (WGS) entry which is preliminary data.</text>
</comment>
<dbReference type="GO" id="GO:0032259">
    <property type="term" value="P:methylation"/>
    <property type="evidence" value="ECO:0007669"/>
    <property type="project" value="UniProtKB-KW"/>
</dbReference>
<dbReference type="Pfam" id="PF08241">
    <property type="entry name" value="Methyltransf_11"/>
    <property type="match status" value="1"/>
</dbReference>
<proteinExistence type="predicted"/>
<dbReference type="GO" id="GO:0008168">
    <property type="term" value="F:methyltransferase activity"/>
    <property type="evidence" value="ECO:0007669"/>
    <property type="project" value="UniProtKB-KW"/>
</dbReference>
<keyword evidence="3" id="KW-1185">Reference proteome</keyword>